<feature type="domain" description="Schizont-infected cell agglutination extracellular beta" evidence="1">
    <location>
        <begin position="899"/>
        <end position="1081"/>
    </location>
</feature>
<dbReference type="InParanoid" id="A0A679L1N3"/>
<feature type="domain" description="Schizont-infected cell agglutination extracellular beta" evidence="1">
    <location>
        <begin position="688"/>
        <end position="863"/>
    </location>
</feature>
<reference evidence="3 4" key="1">
    <citation type="journal article" date="2008" name="Nature">
        <title>The genome of Plasmodium knowlesi strain H, a zoonotic malaria parasite with host range from monkey to man.</title>
        <authorList>
            <person name="Pain A."/>
            <person name="Boehme U."/>
            <person name="Berry A.E."/>
            <person name="Mungall K."/>
            <person name="Finn R."/>
            <person name="Jackson A.P."/>
            <person name="Mourier T."/>
            <person name="Mistry J."/>
            <person name="Pasini E.M."/>
            <person name="Aslett M."/>
            <person name="Balasubrammaniam S."/>
            <person name="Borgwardt K."/>
            <person name="Brooks K."/>
            <person name="Carret C."/>
            <person name="Carver T.J."/>
            <person name="Cherevach I."/>
            <person name="Chillingworth T."/>
            <person name="Clarke T.G."/>
            <person name="Galinski M.R."/>
            <person name="Hall N."/>
            <person name="Harper D."/>
            <person name="Harris D."/>
            <person name="Hauser H."/>
            <person name="Ivens A."/>
            <person name="Janssen C.S."/>
            <person name="Keane T."/>
            <person name="Larke N."/>
            <person name="Lapp S."/>
            <person name="Marti M."/>
            <person name="Moule S."/>
            <person name="Meyer I.M."/>
            <person name="Ormond D."/>
            <person name="Peters N."/>
            <person name="Sanders M."/>
            <person name="Sanders S."/>
            <person name="Sergeant T.J."/>
            <person name="Simmonds M."/>
            <person name="Smith F."/>
            <person name="Squares R."/>
            <person name="Thurston S."/>
            <person name="Tivey A.R."/>
            <person name="Walker D."/>
            <person name="White B."/>
            <person name="Zuiderwijk E."/>
            <person name="Churcher C."/>
            <person name="Quail M.A."/>
            <person name="Cowman A.F."/>
            <person name="Turner C.M.R."/>
            <person name="Rajandream M.A."/>
            <person name="Kocken C.H.M."/>
            <person name="Thomas A.W."/>
            <person name="Newbold C.I."/>
            <person name="Barrell B.G."/>
            <person name="Berriman M."/>
        </authorList>
    </citation>
    <scope>NUCLEOTIDE SEQUENCE [LARGE SCALE GENOMIC DNA]</scope>
    <source>
        <strain evidence="3 4">H</strain>
    </source>
</reference>
<dbReference type="Pfam" id="PF12878">
    <property type="entry name" value="SICA_beta"/>
    <property type="match status" value="5"/>
</dbReference>
<evidence type="ECO:0000313" key="3">
    <source>
        <dbReference type="EMBL" id="CAA9986643.1"/>
    </source>
</evidence>
<name>A0A679L1N3_PLAKH</name>
<feature type="domain" description="Schizont-infected cell agglutination C-terminal" evidence="2">
    <location>
        <begin position="1143"/>
        <end position="1284"/>
    </location>
</feature>
<gene>
    <name evidence="3" type="ORF">PKNH_0322100</name>
</gene>
<dbReference type="InterPro" id="IPR024288">
    <property type="entry name" value="SICA_C"/>
</dbReference>
<organism evidence="3 4">
    <name type="scientific">Plasmodium knowlesi (strain H)</name>
    <dbReference type="NCBI Taxonomy" id="5851"/>
    <lineage>
        <taxon>Eukaryota</taxon>
        <taxon>Sar</taxon>
        <taxon>Alveolata</taxon>
        <taxon>Apicomplexa</taxon>
        <taxon>Aconoidasida</taxon>
        <taxon>Haemosporida</taxon>
        <taxon>Plasmodiidae</taxon>
        <taxon>Plasmodium</taxon>
        <taxon>Plasmodium (Plasmodium)</taxon>
    </lineage>
</organism>
<dbReference type="OrthoDB" id="376328at2759"/>
<dbReference type="InterPro" id="IPR024285">
    <property type="entry name" value="SICA_extracell_b"/>
</dbReference>
<dbReference type="RefSeq" id="XP_038969455.1">
    <property type="nucleotide sequence ID" value="XM_039113843.1"/>
</dbReference>
<dbReference type="VEuPathDB" id="PlasmoDB:PKNH_0322100"/>
<evidence type="ECO:0000313" key="4">
    <source>
        <dbReference type="Proteomes" id="UP000031513"/>
    </source>
</evidence>
<dbReference type="Pfam" id="PF12879">
    <property type="entry name" value="SICA_C"/>
    <property type="match status" value="1"/>
</dbReference>
<dbReference type="Proteomes" id="UP000031513">
    <property type="component" value="Chromosome 3"/>
</dbReference>
<dbReference type="EMBL" id="AM910985">
    <property type="protein sequence ID" value="CAA9986643.1"/>
    <property type="molecule type" value="Genomic_DNA"/>
</dbReference>
<dbReference type="KEGG" id="pkn:PKNH_0322100"/>
<sequence>RKGNNNIHIHNTISSFFPSHTIFFPSSFHLLTAEACIKDTLDDNTSGSGSSNDKMCERLTCIDTYLKAQNNTQGGGQSAIDKFWEEKGAVATLWQELSDAMKQNGGTGTTGNGCNELHGPSERTACNYLHAGLEQLYKNDPPAVTSAATLPASSSPSGDDVLKNNPSFRQTMGCFLLHAYAKHMKEKATCLIDEGIKRAFDTAGKGNSASTGTDIPCQWNESTFNNCEVKTNDNGGGEKATQKVEEIVKSDTKIKDMQTKINDMKLCQRFQCISDRWRKESDGATPGKPLDWDKVWEEAINHLSDLSDNMKRKNGVNNYCSTLSEKTGKEACLLIAAGLKHLYDTEGDHGKSYSIDTSFQRTMQCVLLNAIADRLLQLPCKDEKGVQPGITQAFTTQNDAIKKGTKCENDDKCFTCSREPLSSLEPCKLDSGGTAQNLKSELEEKVLNDDNNGGRKEMKKINDQAIKDICKPCDSTGDTCTYVKCVADKWKNNRGHQNNDKMWDDVGAELSSLLNDMKSNRDKITDHCNQDSNGQNWEAGAAGGANKVACQLVAAGLQHISGIQRNYTTKGSDQEKNPYDNQEFKQFASCLMLNSVVREMKRRSMICDISEGIETAFSKAGAIKEAKCRNGKPCFVCKLEDNYDDCTINNGKSTVNVKDKLNELDKKNTGQVNTALTDITTTPGNKGSLCSRLQCLASRVQAEALKKSNPNASDIEGEVDKELKDLLKKITDDKNWDSAKQYCNDQKWNNDTEGEKTAKQKACKLFASGLKHISEIHNDKTKEDGRLKQTMMCAALNLYADQLIKKANNQCPLDGTKLEQAIDHAFNNNNATKNGKTSCNTQGNNSCFVCNRQEKKTFADCQIGSDKIEKNMTILLDNEDKTNPNNMDKTLEEINKIETFCTQVQCAIKQKLRSQGEKFQNGKTPSWKNIEDDAMNELTELIEQMTKGQTESNLAKYCNKDEDWYKLGHKQSKTNKAACLLFASGLKHIYTHINGQKKDPSFEQTMGCLFLKEYAKQLQTMANKKKQGNSWVHPLCSIEDGIKHAFGKSSDIMNASSKCKGTNDPNSCFECKLNEGYDGCFIGQDSVKDKVEPMFKVQTKRTQMEKTLENTVCPILLTDLLTPFVPLAPVSIGLSVMAYYLWKYFGPLGKGGPRFRRYPADIPGPSVQEQVLDHVQQDSSHEYRLVKERKPRSAPTRTKRSGRVNRRTIIEIHFEVLDECQKGDTQLNQKDFMELLVQEFMGSELMEVEQVPKEEVLMEGVPMESIPLEQVPMERVPSLGSGFMV</sequence>
<feature type="non-terminal residue" evidence="3">
    <location>
        <position position="1285"/>
    </location>
</feature>
<dbReference type="GeneID" id="62348034"/>
<protein>
    <submittedName>
        <fullName evidence="3">SICAvar, type I</fullName>
    </submittedName>
</protein>
<evidence type="ECO:0000259" key="2">
    <source>
        <dbReference type="Pfam" id="PF12879"/>
    </source>
</evidence>
<accession>A0A679L1N3</accession>
<feature type="domain" description="Schizont-infected cell agglutination extracellular beta" evidence="1">
    <location>
        <begin position="480"/>
        <end position="648"/>
    </location>
</feature>
<proteinExistence type="predicted"/>
<keyword evidence="4" id="KW-1185">Reference proteome</keyword>
<feature type="domain" description="Schizont-infected cell agglutination extracellular beta" evidence="1">
    <location>
        <begin position="265"/>
        <end position="428"/>
    </location>
</feature>
<feature type="domain" description="Schizont-infected cell agglutination extracellular beta" evidence="1">
    <location>
        <begin position="54"/>
        <end position="229"/>
    </location>
</feature>
<evidence type="ECO:0000259" key="1">
    <source>
        <dbReference type="Pfam" id="PF12878"/>
    </source>
</evidence>